<dbReference type="InterPro" id="IPR038765">
    <property type="entry name" value="Papain-like_cys_pep_sf"/>
</dbReference>
<dbReference type="Pfam" id="PF01088">
    <property type="entry name" value="Peptidase_C12"/>
    <property type="match status" value="1"/>
</dbReference>
<dbReference type="GO" id="GO:0016579">
    <property type="term" value="P:protein deubiquitination"/>
    <property type="evidence" value="ECO:0007669"/>
    <property type="project" value="TreeGrafter"/>
</dbReference>
<dbReference type="InterPro" id="IPR001578">
    <property type="entry name" value="Peptidase_C12_UCH"/>
</dbReference>
<keyword evidence="8" id="KW-0812">Transmembrane</keyword>
<evidence type="ECO:0000256" key="4">
    <source>
        <dbReference type="ARBA" id="ARBA00022801"/>
    </source>
</evidence>
<organism evidence="10 11">
    <name type="scientific">Podospora didyma</name>
    <dbReference type="NCBI Taxonomy" id="330526"/>
    <lineage>
        <taxon>Eukaryota</taxon>
        <taxon>Fungi</taxon>
        <taxon>Dikarya</taxon>
        <taxon>Ascomycota</taxon>
        <taxon>Pezizomycotina</taxon>
        <taxon>Sordariomycetes</taxon>
        <taxon>Sordariomycetidae</taxon>
        <taxon>Sordariales</taxon>
        <taxon>Podosporaceae</taxon>
        <taxon>Podospora</taxon>
    </lineage>
</organism>
<keyword evidence="4 7" id="KW-0378">Hydrolase</keyword>
<dbReference type="InterPro" id="IPR036959">
    <property type="entry name" value="Peptidase_C12_UCH_sf"/>
</dbReference>
<evidence type="ECO:0000259" key="9">
    <source>
        <dbReference type="PROSITE" id="PS52048"/>
    </source>
</evidence>
<reference evidence="10" key="2">
    <citation type="submission" date="2023-06" db="EMBL/GenBank/DDBJ databases">
        <authorList>
            <consortium name="Lawrence Berkeley National Laboratory"/>
            <person name="Haridas S."/>
            <person name="Hensen N."/>
            <person name="Bonometti L."/>
            <person name="Westerberg I."/>
            <person name="Brannstrom I.O."/>
            <person name="Guillou S."/>
            <person name="Cros-Aarteil S."/>
            <person name="Calhoun S."/>
            <person name="Kuo A."/>
            <person name="Mondo S."/>
            <person name="Pangilinan J."/>
            <person name="Riley R."/>
            <person name="LaButti K."/>
            <person name="Andreopoulos B."/>
            <person name="Lipzen A."/>
            <person name="Chen C."/>
            <person name="Yanf M."/>
            <person name="Daum C."/>
            <person name="Ng V."/>
            <person name="Clum A."/>
            <person name="Steindorff A."/>
            <person name="Ohm R."/>
            <person name="Martin F."/>
            <person name="Silar P."/>
            <person name="Natvig D."/>
            <person name="Lalanne C."/>
            <person name="Gautier V."/>
            <person name="Ament-velasquez S.L."/>
            <person name="Kruys A."/>
            <person name="Hutchinson M.I."/>
            <person name="Powell A.J."/>
            <person name="Barry K."/>
            <person name="Miller A.N."/>
            <person name="Grigoriev I.V."/>
            <person name="Debuchy R."/>
            <person name="Gladieux P."/>
            <person name="Thoren M.H."/>
            <person name="Johannesson H."/>
        </authorList>
    </citation>
    <scope>NUCLEOTIDE SEQUENCE</scope>
    <source>
        <strain evidence="10">CBS 232.78</strain>
    </source>
</reference>
<protein>
    <recommendedName>
        <fullName evidence="7">Ubiquitin carboxyl-terminal hydrolase</fullName>
        <ecNumber evidence="7">3.4.19.12</ecNumber>
    </recommendedName>
</protein>
<comment type="caution">
    <text evidence="6">Lacks conserved residue(s) required for the propagation of feature annotation.</text>
</comment>
<keyword evidence="5 7" id="KW-0788">Thiol protease</keyword>
<feature type="domain" description="UCH catalytic" evidence="9">
    <location>
        <begin position="94"/>
        <end position="327"/>
    </location>
</feature>
<evidence type="ECO:0000313" key="11">
    <source>
        <dbReference type="Proteomes" id="UP001285441"/>
    </source>
</evidence>
<dbReference type="PRINTS" id="PR00707">
    <property type="entry name" value="UBCTHYDRLASE"/>
</dbReference>
<evidence type="ECO:0000256" key="2">
    <source>
        <dbReference type="ARBA" id="ARBA00022670"/>
    </source>
</evidence>
<dbReference type="Proteomes" id="UP001285441">
    <property type="component" value="Unassembled WGS sequence"/>
</dbReference>
<comment type="similarity">
    <text evidence="6 7">Belongs to the peptidase C12 family.</text>
</comment>
<evidence type="ECO:0000256" key="5">
    <source>
        <dbReference type="ARBA" id="ARBA00022807"/>
    </source>
</evidence>
<proteinExistence type="inferred from homology"/>
<sequence>MPRVWLPWVVTPAIFLPNDAILVPLLFGLILATLFLVSLVCVRLVTICLTWWLLPLKPSSFLPPSSLSSKENMAQKIEMGNDAAASQPPRPLRVFTMLENNPDVMNALARRLGVSEELAFYDVYSLYDEEMMALVPRPVYALLVTIPMNPAWRQDRNTEDAGHEWYRGSGPDEPVLWLQQTVIHGCGLIGLLHCVANGVPAEMIVPGSVLADFVDKATPLGMADRAQLLNDTDTLHDASEAVSALGDSRVLGEEEDSPHHFVALVKGRDGNLWELEGARKGPLNRGSLGEDEDAFSERALELGIRRLVEIQRQSGGDLPFSCIALARA</sequence>
<dbReference type="PANTHER" id="PTHR10589:SF41">
    <property type="entry name" value="UBIQUITIN CARBOXYL-TERMINAL HYDROLASE"/>
    <property type="match status" value="1"/>
</dbReference>
<evidence type="ECO:0000256" key="3">
    <source>
        <dbReference type="ARBA" id="ARBA00022786"/>
    </source>
</evidence>
<keyword evidence="11" id="KW-1185">Reference proteome</keyword>
<reference evidence="10" key="1">
    <citation type="journal article" date="2023" name="Mol. Phylogenet. Evol.">
        <title>Genome-scale phylogeny and comparative genomics of the fungal order Sordariales.</title>
        <authorList>
            <person name="Hensen N."/>
            <person name="Bonometti L."/>
            <person name="Westerberg I."/>
            <person name="Brannstrom I.O."/>
            <person name="Guillou S."/>
            <person name="Cros-Aarteil S."/>
            <person name="Calhoun S."/>
            <person name="Haridas S."/>
            <person name="Kuo A."/>
            <person name="Mondo S."/>
            <person name="Pangilinan J."/>
            <person name="Riley R."/>
            <person name="LaButti K."/>
            <person name="Andreopoulos B."/>
            <person name="Lipzen A."/>
            <person name="Chen C."/>
            <person name="Yan M."/>
            <person name="Daum C."/>
            <person name="Ng V."/>
            <person name="Clum A."/>
            <person name="Steindorff A."/>
            <person name="Ohm R.A."/>
            <person name="Martin F."/>
            <person name="Silar P."/>
            <person name="Natvig D.O."/>
            <person name="Lalanne C."/>
            <person name="Gautier V."/>
            <person name="Ament-Velasquez S.L."/>
            <person name="Kruys A."/>
            <person name="Hutchinson M.I."/>
            <person name="Powell A.J."/>
            <person name="Barry K."/>
            <person name="Miller A.N."/>
            <person name="Grigoriev I.V."/>
            <person name="Debuchy R."/>
            <person name="Gladieux P."/>
            <person name="Hiltunen Thoren M."/>
            <person name="Johannesson H."/>
        </authorList>
    </citation>
    <scope>NUCLEOTIDE SEQUENCE</scope>
    <source>
        <strain evidence="10">CBS 232.78</strain>
    </source>
</reference>
<dbReference type="PANTHER" id="PTHR10589">
    <property type="entry name" value="UBIQUITIN CARBOXYL-TERMINAL HYDROLASE"/>
    <property type="match status" value="1"/>
</dbReference>
<evidence type="ECO:0000256" key="7">
    <source>
        <dbReference type="RuleBase" id="RU361215"/>
    </source>
</evidence>
<dbReference type="GO" id="GO:0005737">
    <property type="term" value="C:cytoplasm"/>
    <property type="evidence" value="ECO:0007669"/>
    <property type="project" value="TreeGrafter"/>
</dbReference>
<evidence type="ECO:0000256" key="8">
    <source>
        <dbReference type="SAM" id="Phobius"/>
    </source>
</evidence>
<dbReference type="EC" id="3.4.19.12" evidence="7"/>
<dbReference type="GO" id="GO:0004843">
    <property type="term" value="F:cysteine-type deubiquitinase activity"/>
    <property type="evidence" value="ECO:0007669"/>
    <property type="project" value="UniProtKB-EC"/>
</dbReference>
<dbReference type="EMBL" id="JAULSW010000005">
    <property type="protein sequence ID" value="KAK3381136.1"/>
    <property type="molecule type" value="Genomic_DNA"/>
</dbReference>
<keyword evidence="8" id="KW-1133">Transmembrane helix</keyword>
<feature type="transmembrane region" description="Helical" evidence="8">
    <location>
        <begin position="20"/>
        <end position="53"/>
    </location>
</feature>
<accession>A0AAE0NGJ0</accession>
<dbReference type="GO" id="GO:0006511">
    <property type="term" value="P:ubiquitin-dependent protein catabolic process"/>
    <property type="evidence" value="ECO:0007669"/>
    <property type="project" value="UniProtKB-UniRule"/>
</dbReference>
<name>A0AAE0NGJ0_9PEZI</name>
<evidence type="ECO:0000256" key="1">
    <source>
        <dbReference type="ARBA" id="ARBA00000707"/>
    </source>
</evidence>
<evidence type="ECO:0000256" key="6">
    <source>
        <dbReference type="PROSITE-ProRule" id="PRU01393"/>
    </source>
</evidence>
<dbReference type="PROSITE" id="PS52048">
    <property type="entry name" value="UCH_DOMAIN"/>
    <property type="match status" value="1"/>
</dbReference>
<gene>
    <name evidence="10" type="ORF">B0H63DRAFT_434520</name>
</gene>
<evidence type="ECO:0000313" key="10">
    <source>
        <dbReference type="EMBL" id="KAK3381136.1"/>
    </source>
</evidence>
<keyword evidence="3 7" id="KW-0833">Ubl conjugation pathway</keyword>
<keyword evidence="8" id="KW-0472">Membrane</keyword>
<dbReference type="Gene3D" id="3.40.532.10">
    <property type="entry name" value="Peptidase C12, ubiquitin carboxyl-terminal hydrolase"/>
    <property type="match status" value="1"/>
</dbReference>
<comment type="catalytic activity">
    <reaction evidence="1 7">
        <text>Thiol-dependent hydrolysis of ester, thioester, amide, peptide and isopeptide bonds formed by the C-terminal Gly of ubiquitin (a 76-residue protein attached to proteins as an intracellular targeting signal).</text>
        <dbReference type="EC" id="3.4.19.12"/>
    </reaction>
</comment>
<comment type="caution">
    <text evidence="10">The sequence shown here is derived from an EMBL/GenBank/DDBJ whole genome shotgun (WGS) entry which is preliminary data.</text>
</comment>
<keyword evidence="2 7" id="KW-0645">Protease</keyword>
<dbReference type="AlphaFoldDB" id="A0AAE0NGJ0"/>
<dbReference type="SUPFAM" id="SSF54001">
    <property type="entry name" value="Cysteine proteinases"/>
    <property type="match status" value="1"/>
</dbReference>